<dbReference type="AlphaFoldDB" id="A0A220U1S1"/>
<organism evidence="2 3">
    <name type="scientific">Virgibacillus phasianinus</name>
    <dbReference type="NCBI Taxonomy" id="2017483"/>
    <lineage>
        <taxon>Bacteria</taxon>
        <taxon>Bacillati</taxon>
        <taxon>Bacillota</taxon>
        <taxon>Bacilli</taxon>
        <taxon>Bacillales</taxon>
        <taxon>Bacillaceae</taxon>
        <taxon>Virgibacillus</taxon>
    </lineage>
</organism>
<protein>
    <recommendedName>
        <fullName evidence="4">YwdI family protein</fullName>
    </recommendedName>
</protein>
<gene>
    <name evidence="2" type="ORF">CFK37_07590</name>
</gene>
<name>A0A220U1S1_9BACI</name>
<dbReference type="OrthoDB" id="2692029at2"/>
<dbReference type="EMBL" id="CP022315">
    <property type="protein sequence ID" value="ASK62030.1"/>
    <property type="molecule type" value="Genomic_DNA"/>
</dbReference>
<accession>A0A220U1S1</accession>
<keyword evidence="3" id="KW-1185">Reference proteome</keyword>
<evidence type="ECO:0008006" key="4">
    <source>
        <dbReference type="Google" id="ProtNLM"/>
    </source>
</evidence>
<dbReference type="Proteomes" id="UP000198312">
    <property type="component" value="Chromosome"/>
</dbReference>
<dbReference type="KEGG" id="vil:CFK37_07590"/>
<reference evidence="2 3" key="1">
    <citation type="submission" date="2017-07" db="EMBL/GenBank/DDBJ databases">
        <title>Virgibacillus sp. LM2416.</title>
        <authorList>
            <person name="Tak E.J."/>
            <person name="Bae J.-W."/>
        </authorList>
    </citation>
    <scope>NUCLEOTIDE SEQUENCE [LARGE SCALE GENOMIC DNA]</scope>
    <source>
        <strain evidence="2 3">LM2416</strain>
    </source>
</reference>
<feature type="region of interest" description="Disordered" evidence="1">
    <location>
        <begin position="69"/>
        <end position="98"/>
    </location>
</feature>
<evidence type="ECO:0000256" key="1">
    <source>
        <dbReference type="SAM" id="MobiDB-lite"/>
    </source>
</evidence>
<sequence>MAIPNETILKKMMEELKQAKSQQADQRKMVKHIEHVRLLCDLIIDVEQAEPDKGPANISDISTDEMKAMLGSSSKPINEKRASDEDHEDANGKSIFDF</sequence>
<proteinExistence type="predicted"/>
<evidence type="ECO:0000313" key="3">
    <source>
        <dbReference type="Proteomes" id="UP000198312"/>
    </source>
</evidence>
<evidence type="ECO:0000313" key="2">
    <source>
        <dbReference type="EMBL" id="ASK62030.1"/>
    </source>
</evidence>
<dbReference type="InterPro" id="IPR035218">
    <property type="entry name" value="DUF5327"/>
</dbReference>
<dbReference type="Pfam" id="PF17261">
    <property type="entry name" value="DUF5327"/>
    <property type="match status" value="1"/>
</dbReference>
<dbReference type="RefSeq" id="WP_089061290.1">
    <property type="nucleotide sequence ID" value="NZ_CP022315.1"/>
</dbReference>